<organism evidence="2 3">
    <name type="scientific">Araneus ventricosus</name>
    <name type="common">Orbweaver spider</name>
    <name type="synonym">Epeira ventricosa</name>
    <dbReference type="NCBI Taxonomy" id="182803"/>
    <lineage>
        <taxon>Eukaryota</taxon>
        <taxon>Metazoa</taxon>
        <taxon>Ecdysozoa</taxon>
        <taxon>Arthropoda</taxon>
        <taxon>Chelicerata</taxon>
        <taxon>Arachnida</taxon>
        <taxon>Araneae</taxon>
        <taxon>Araneomorphae</taxon>
        <taxon>Entelegynae</taxon>
        <taxon>Araneoidea</taxon>
        <taxon>Araneidae</taxon>
        <taxon>Araneus</taxon>
    </lineage>
</organism>
<dbReference type="Proteomes" id="UP000499080">
    <property type="component" value="Unassembled WGS sequence"/>
</dbReference>
<comment type="caution">
    <text evidence="2">The sequence shown here is derived from an EMBL/GenBank/DDBJ whole genome shotgun (WGS) entry which is preliminary data.</text>
</comment>
<dbReference type="SMART" id="SM00333">
    <property type="entry name" value="TUDOR"/>
    <property type="match status" value="1"/>
</dbReference>
<accession>A0A4Y2G233</accession>
<keyword evidence="3" id="KW-1185">Reference proteome</keyword>
<evidence type="ECO:0000259" key="1">
    <source>
        <dbReference type="PROSITE" id="PS50304"/>
    </source>
</evidence>
<dbReference type="PANTHER" id="PTHR22948:SF72">
    <property type="entry name" value="TUDOR DOMAIN-CONTAINING PROTEIN"/>
    <property type="match status" value="1"/>
</dbReference>
<dbReference type="PROSITE" id="PS50304">
    <property type="entry name" value="TUDOR"/>
    <property type="match status" value="1"/>
</dbReference>
<dbReference type="FunFam" id="2.30.30.140:FF:000018">
    <property type="entry name" value="Serine/threonine-protein kinase 31"/>
    <property type="match status" value="1"/>
</dbReference>
<reference evidence="2 3" key="1">
    <citation type="journal article" date="2019" name="Sci. Rep.">
        <title>Orb-weaving spider Araneus ventricosus genome elucidates the spidroin gene catalogue.</title>
        <authorList>
            <person name="Kono N."/>
            <person name="Nakamura H."/>
            <person name="Ohtoshi R."/>
            <person name="Moran D.A.P."/>
            <person name="Shinohara A."/>
            <person name="Yoshida Y."/>
            <person name="Fujiwara M."/>
            <person name="Mori M."/>
            <person name="Tomita M."/>
            <person name="Arakawa K."/>
        </authorList>
    </citation>
    <scope>NUCLEOTIDE SEQUENCE [LARGE SCALE GENOMIC DNA]</scope>
</reference>
<proteinExistence type="predicted"/>
<dbReference type="Gene3D" id="2.30.30.140">
    <property type="match status" value="1"/>
</dbReference>
<dbReference type="InterPro" id="IPR050621">
    <property type="entry name" value="Tudor_domain_containing"/>
</dbReference>
<feature type="domain" description="Tudor" evidence="1">
    <location>
        <begin position="18"/>
        <end position="76"/>
    </location>
</feature>
<dbReference type="EMBL" id="BGPR01097809">
    <property type="protein sequence ID" value="GBM46846.1"/>
    <property type="molecule type" value="Genomic_DNA"/>
</dbReference>
<sequence length="153" mass="17469">MQIEINELYADARNTSFKPKSGDFVCAKFSMDNSFYRARVENIVGNNCDVTFVDYGNKETIPLSDIHPMERKFMNYPQFGIECGLLAYPPATPVEKLQSLISENSIRATMVKEDNKKWLITLTEDFNGNVAILELLRQHETVVPRSIHGNDTF</sequence>
<dbReference type="SUPFAM" id="SSF63748">
    <property type="entry name" value="Tudor/PWWP/MBT"/>
    <property type="match status" value="1"/>
</dbReference>
<name>A0A4Y2G233_ARAVE</name>
<dbReference type="PANTHER" id="PTHR22948">
    <property type="entry name" value="TUDOR DOMAIN CONTAINING PROTEIN"/>
    <property type="match status" value="1"/>
</dbReference>
<evidence type="ECO:0000313" key="3">
    <source>
        <dbReference type="Proteomes" id="UP000499080"/>
    </source>
</evidence>
<protein>
    <recommendedName>
        <fullName evidence="1">Tudor domain-containing protein</fullName>
    </recommendedName>
</protein>
<dbReference type="AlphaFoldDB" id="A0A4Y2G233"/>
<evidence type="ECO:0000313" key="2">
    <source>
        <dbReference type="EMBL" id="GBM46846.1"/>
    </source>
</evidence>
<dbReference type="InterPro" id="IPR002999">
    <property type="entry name" value="Tudor"/>
</dbReference>
<dbReference type="Pfam" id="PF00567">
    <property type="entry name" value="TUDOR"/>
    <property type="match status" value="1"/>
</dbReference>
<dbReference type="OrthoDB" id="6433034at2759"/>
<gene>
    <name evidence="2" type="ORF">AVEN_254856_1</name>
</gene>